<evidence type="ECO:0000313" key="1">
    <source>
        <dbReference type="EMBL" id="MPN41814.1"/>
    </source>
</evidence>
<dbReference type="AlphaFoldDB" id="A0A645I068"/>
<reference evidence="1" key="1">
    <citation type="submission" date="2019-08" db="EMBL/GenBank/DDBJ databases">
        <authorList>
            <person name="Kucharzyk K."/>
            <person name="Murdoch R.W."/>
            <person name="Higgins S."/>
            <person name="Loffler F."/>
        </authorList>
    </citation>
    <scope>NUCLEOTIDE SEQUENCE</scope>
</reference>
<gene>
    <name evidence="1" type="ORF">SDC9_189369</name>
</gene>
<proteinExistence type="predicted"/>
<name>A0A645I068_9ZZZZ</name>
<accession>A0A645I068</accession>
<protein>
    <submittedName>
        <fullName evidence="1">Uncharacterized protein</fullName>
    </submittedName>
</protein>
<comment type="caution">
    <text evidence="1">The sequence shown here is derived from an EMBL/GenBank/DDBJ whole genome shotgun (WGS) entry which is preliminary data.</text>
</comment>
<sequence>MADEEDPLSIGNRQLLNDQFARENVSIAVNLIAEPPGFSIPTKAISSDLQ</sequence>
<organism evidence="1">
    <name type="scientific">bioreactor metagenome</name>
    <dbReference type="NCBI Taxonomy" id="1076179"/>
    <lineage>
        <taxon>unclassified sequences</taxon>
        <taxon>metagenomes</taxon>
        <taxon>ecological metagenomes</taxon>
    </lineage>
</organism>
<dbReference type="EMBL" id="VSSQ01099102">
    <property type="protein sequence ID" value="MPN41814.1"/>
    <property type="molecule type" value="Genomic_DNA"/>
</dbReference>